<dbReference type="InterPro" id="IPR036890">
    <property type="entry name" value="HATPase_C_sf"/>
</dbReference>
<evidence type="ECO:0000256" key="3">
    <source>
        <dbReference type="ARBA" id="ARBA00012438"/>
    </source>
</evidence>
<dbReference type="RefSeq" id="WP_119150487.1">
    <property type="nucleotide sequence ID" value="NZ_JBHSOV010000048.1"/>
</dbReference>
<keyword evidence="12" id="KW-0902">Two-component regulatory system</keyword>
<comment type="caution">
    <text evidence="17">The sequence shown here is derived from an EMBL/GenBank/DDBJ whole genome shotgun (WGS) entry which is preliminary data.</text>
</comment>
<dbReference type="Gene3D" id="1.10.287.130">
    <property type="match status" value="1"/>
</dbReference>
<evidence type="ECO:0000256" key="12">
    <source>
        <dbReference type="ARBA" id="ARBA00023012"/>
    </source>
</evidence>
<dbReference type="Gene3D" id="3.30.565.10">
    <property type="entry name" value="Histidine kinase-like ATPase, C-terminal domain"/>
    <property type="match status" value="1"/>
</dbReference>
<dbReference type="PROSITE" id="PS50109">
    <property type="entry name" value="HIS_KIN"/>
    <property type="match status" value="1"/>
</dbReference>
<dbReference type="InterPro" id="IPR050398">
    <property type="entry name" value="HssS/ArlS-like"/>
</dbReference>
<evidence type="ECO:0000256" key="11">
    <source>
        <dbReference type="ARBA" id="ARBA00022989"/>
    </source>
</evidence>
<dbReference type="SMART" id="SM00304">
    <property type="entry name" value="HAMP"/>
    <property type="match status" value="1"/>
</dbReference>
<dbReference type="SMART" id="SM00388">
    <property type="entry name" value="HisKA"/>
    <property type="match status" value="1"/>
</dbReference>
<reference evidence="17 18" key="1">
    <citation type="submission" date="2018-09" db="EMBL/GenBank/DDBJ databases">
        <title>Cohnella cavernae sp. nov., isolated from a karst cave.</title>
        <authorList>
            <person name="Zhu H."/>
        </authorList>
    </citation>
    <scope>NUCLEOTIDE SEQUENCE [LARGE SCALE GENOMIC DNA]</scope>
    <source>
        <strain evidence="17 18">K2E09-144</strain>
    </source>
</reference>
<keyword evidence="5" id="KW-0597">Phosphoprotein</keyword>
<dbReference type="OrthoDB" id="84942at2"/>
<keyword evidence="4" id="KW-1003">Cell membrane</keyword>
<evidence type="ECO:0000256" key="8">
    <source>
        <dbReference type="ARBA" id="ARBA00022741"/>
    </source>
</evidence>
<dbReference type="CDD" id="cd00082">
    <property type="entry name" value="HisKA"/>
    <property type="match status" value="1"/>
</dbReference>
<dbReference type="SUPFAM" id="SSF55874">
    <property type="entry name" value="ATPase domain of HSP90 chaperone/DNA topoisomerase II/histidine kinase"/>
    <property type="match status" value="1"/>
</dbReference>
<comment type="subcellular location">
    <subcellularLocation>
        <location evidence="2">Cell membrane</location>
        <topology evidence="2">Multi-pass membrane protein</topology>
    </subcellularLocation>
</comment>
<dbReference type="GO" id="GO:0005524">
    <property type="term" value="F:ATP binding"/>
    <property type="evidence" value="ECO:0007669"/>
    <property type="project" value="UniProtKB-KW"/>
</dbReference>
<keyword evidence="11 14" id="KW-1133">Transmembrane helix</keyword>
<dbReference type="Pfam" id="PF00672">
    <property type="entry name" value="HAMP"/>
    <property type="match status" value="1"/>
</dbReference>
<dbReference type="GO" id="GO:0005886">
    <property type="term" value="C:plasma membrane"/>
    <property type="evidence" value="ECO:0007669"/>
    <property type="project" value="UniProtKB-SubCell"/>
</dbReference>
<evidence type="ECO:0000256" key="10">
    <source>
        <dbReference type="ARBA" id="ARBA00022840"/>
    </source>
</evidence>
<evidence type="ECO:0000313" key="18">
    <source>
        <dbReference type="Proteomes" id="UP000266340"/>
    </source>
</evidence>
<evidence type="ECO:0000259" key="15">
    <source>
        <dbReference type="PROSITE" id="PS50109"/>
    </source>
</evidence>
<dbReference type="EMBL" id="QXJM01000039">
    <property type="protein sequence ID" value="RIE02448.1"/>
    <property type="molecule type" value="Genomic_DNA"/>
</dbReference>
<evidence type="ECO:0000256" key="2">
    <source>
        <dbReference type="ARBA" id="ARBA00004651"/>
    </source>
</evidence>
<evidence type="ECO:0000256" key="14">
    <source>
        <dbReference type="SAM" id="Phobius"/>
    </source>
</evidence>
<dbReference type="InterPro" id="IPR003660">
    <property type="entry name" value="HAMP_dom"/>
</dbReference>
<dbReference type="InterPro" id="IPR003661">
    <property type="entry name" value="HisK_dim/P_dom"/>
</dbReference>
<keyword evidence="6" id="KW-0808">Transferase</keyword>
<dbReference type="SMART" id="SM00387">
    <property type="entry name" value="HATPase_c"/>
    <property type="match status" value="1"/>
</dbReference>
<feature type="transmembrane region" description="Helical" evidence="14">
    <location>
        <begin position="17"/>
        <end position="38"/>
    </location>
</feature>
<dbReference type="InterPro" id="IPR003594">
    <property type="entry name" value="HATPase_dom"/>
</dbReference>
<dbReference type="SUPFAM" id="SSF158472">
    <property type="entry name" value="HAMP domain-like"/>
    <property type="match status" value="1"/>
</dbReference>
<evidence type="ECO:0000259" key="16">
    <source>
        <dbReference type="PROSITE" id="PS50885"/>
    </source>
</evidence>
<keyword evidence="13 14" id="KW-0472">Membrane</keyword>
<feature type="domain" description="HAMP" evidence="16">
    <location>
        <begin position="117"/>
        <end position="169"/>
    </location>
</feature>
<evidence type="ECO:0000256" key="7">
    <source>
        <dbReference type="ARBA" id="ARBA00022692"/>
    </source>
</evidence>
<accession>A0A398CNX3</accession>
<evidence type="ECO:0000256" key="9">
    <source>
        <dbReference type="ARBA" id="ARBA00022777"/>
    </source>
</evidence>
<evidence type="ECO:0000313" key="17">
    <source>
        <dbReference type="EMBL" id="RIE02448.1"/>
    </source>
</evidence>
<dbReference type="PANTHER" id="PTHR45528:SF1">
    <property type="entry name" value="SENSOR HISTIDINE KINASE CPXA"/>
    <property type="match status" value="1"/>
</dbReference>
<dbReference type="CDD" id="cd06225">
    <property type="entry name" value="HAMP"/>
    <property type="match status" value="1"/>
</dbReference>
<keyword evidence="8" id="KW-0547">Nucleotide-binding</keyword>
<dbReference type="Pfam" id="PF00512">
    <property type="entry name" value="HisKA"/>
    <property type="match status" value="1"/>
</dbReference>
<keyword evidence="9 17" id="KW-0418">Kinase</keyword>
<organism evidence="17 18">
    <name type="scientific">Cohnella faecalis</name>
    <dbReference type="NCBI Taxonomy" id="2315694"/>
    <lineage>
        <taxon>Bacteria</taxon>
        <taxon>Bacillati</taxon>
        <taxon>Bacillota</taxon>
        <taxon>Bacilli</taxon>
        <taxon>Bacillales</taxon>
        <taxon>Paenibacillaceae</taxon>
        <taxon>Cohnella</taxon>
    </lineage>
</organism>
<dbReference type="SUPFAM" id="SSF47384">
    <property type="entry name" value="Homodimeric domain of signal transducing histidine kinase"/>
    <property type="match status" value="1"/>
</dbReference>
<keyword evidence="10" id="KW-0067">ATP-binding</keyword>
<dbReference type="Pfam" id="PF02518">
    <property type="entry name" value="HATPase_c"/>
    <property type="match status" value="1"/>
</dbReference>
<keyword evidence="7 14" id="KW-0812">Transmembrane</keyword>
<evidence type="ECO:0000256" key="13">
    <source>
        <dbReference type="ARBA" id="ARBA00023136"/>
    </source>
</evidence>
<gene>
    <name evidence="17" type="ORF">D3H35_17235</name>
</gene>
<dbReference type="PANTHER" id="PTHR45528">
    <property type="entry name" value="SENSOR HISTIDINE KINASE CPXA"/>
    <property type="match status" value="1"/>
</dbReference>
<protein>
    <recommendedName>
        <fullName evidence="3">histidine kinase</fullName>
        <ecNumber evidence="3">2.7.13.3</ecNumber>
    </recommendedName>
</protein>
<dbReference type="GO" id="GO:0000155">
    <property type="term" value="F:phosphorelay sensor kinase activity"/>
    <property type="evidence" value="ECO:0007669"/>
    <property type="project" value="InterPro"/>
</dbReference>
<keyword evidence="18" id="KW-1185">Reference proteome</keyword>
<feature type="domain" description="Histidine kinase" evidence="15">
    <location>
        <begin position="184"/>
        <end position="392"/>
    </location>
</feature>
<comment type="catalytic activity">
    <reaction evidence="1">
        <text>ATP + protein L-histidine = ADP + protein N-phospho-L-histidine.</text>
        <dbReference type="EC" id="2.7.13.3"/>
    </reaction>
</comment>
<evidence type="ECO:0000256" key="5">
    <source>
        <dbReference type="ARBA" id="ARBA00022553"/>
    </source>
</evidence>
<dbReference type="Proteomes" id="UP000266340">
    <property type="component" value="Unassembled WGS sequence"/>
</dbReference>
<evidence type="ECO:0000256" key="4">
    <source>
        <dbReference type="ARBA" id="ARBA00022475"/>
    </source>
</evidence>
<evidence type="ECO:0000256" key="1">
    <source>
        <dbReference type="ARBA" id="ARBA00000085"/>
    </source>
</evidence>
<dbReference type="AlphaFoldDB" id="A0A398CNX3"/>
<dbReference type="PROSITE" id="PS50885">
    <property type="entry name" value="HAMP"/>
    <property type="match status" value="1"/>
</dbReference>
<evidence type="ECO:0000256" key="6">
    <source>
        <dbReference type="ARBA" id="ARBA00022679"/>
    </source>
</evidence>
<proteinExistence type="predicted"/>
<dbReference type="InterPro" id="IPR005467">
    <property type="entry name" value="His_kinase_dom"/>
</dbReference>
<sequence>MGQITARLRNLSFKASFVLYVTACVLSAAALSAGILHLTTVWNERIYSAGETTGATYYLTTKDGERLGDGVVVNTDPPWLSASDKRKVAVLQAVSAASIPVVFSVCVVVSAFLFYRNKLKKPLALLTAASGQIEQNNLDFSVAYGANDEMGRLCDSFEKMRAALRENQLEMWRQVEERKRLNAAFSHDLRTPLTVLKGHSDMLLKYVPDGKMSSEKVAATAAVIKSHILRLENYVDAMSRLQKLEDIAFCKAYVTAGELVERLHASGEILCAGNRLQVDNALADDDSFHVDVSFVMQVYENLLSNAARYAQSQIRVTLAGEGMLSLTVSDDGHGFSGKDLLEATKPFYRSSDSSDKTHFGMGLTICKVLCEKHGGSIRLYNDSGGAAVKAVF</sequence>
<dbReference type="InterPro" id="IPR036097">
    <property type="entry name" value="HisK_dim/P_sf"/>
</dbReference>
<dbReference type="Gene3D" id="6.10.340.10">
    <property type="match status" value="1"/>
</dbReference>
<dbReference type="EC" id="2.7.13.3" evidence="3"/>
<name>A0A398CNX3_9BACL</name>
<feature type="transmembrane region" description="Helical" evidence="14">
    <location>
        <begin position="89"/>
        <end position="115"/>
    </location>
</feature>